<evidence type="ECO:0000313" key="1">
    <source>
        <dbReference type="EMBL" id="JAH21329.1"/>
    </source>
</evidence>
<dbReference type="EMBL" id="GBXM01087248">
    <property type="protein sequence ID" value="JAH21329.1"/>
    <property type="molecule type" value="Transcribed_RNA"/>
</dbReference>
<proteinExistence type="predicted"/>
<name>A0A0E9QWX4_ANGAN</name>
<dbReference type="AlphaFoldDB" id="A0A0E9QWX4"/>
<organism evidence="1">
    <name type="scientific">Anguilla anguilla</name>
    <name type="common">European freshwater eel</name>
    <name type="synonym">Muraena anguilla</name>
    <dbReference type="NCBI Taxonomy" id="7936"/>
    <lineage>
        <taxon>Eukaryota</taxon>
        <taxon>Metazoa</taxon>
        <taxon>Chordata</taxon>
        <taxon>Craniata</taxon>
        <taxon>Vertebrata</taxon>
        <taxon>Euteleostomi</taxon>
        <taxon>Actinopterygii</taxon>
        <taxon>Neopterygii</taxon>
        <taxon>Teleostei</taxon>
        <taxon>Anguilliformes</taxon>
        <taxon>Anguillidae</taxon>
        <taxon>Anguilla</taxon>
    </lineage>
</organism>
<reference evidence="1" key="2">
    <citation type="journal article" date="2015" name="Fish Shellfish Immunol.">
        <title>Early steps in the European eel (Anguilla anguilla)-Vibrio vulnificus interaction in the gills: Role of the RtxA13 toxin.</title>
        <authorList>
            <person name="Callol A."/>
            <person name="Pajuelo D."/>
            <person name="Ebbesson L."/>
            <person name="Teles M."/>
            <person name="MacKenzie S."/>
            <person name="Amaro C."/>
        </authorList>
    </citation>
    <scope>NUCLEOTIDE SEQUENCE</scope>
</reference>
<reference evidence="1" key="1">
    <citation type="submission" date="2014-11" db="EMBL/GenBank/DDBJ databases">
        <authorList>
            <person name="Amaro Gonzalez C."/>
        </authorList>
    </citation>
    <scope>NUCLEOTIDE SEQUENCE</scope>
</reference>
<accession>A0A0E9QWX4</accession>
<protein>
    <submittedName>
        <fullName evidence="1">Uncharacterized protein</fullName>
    </submittedName>
</protein>
<sequence>MPKPAQLVECLNQACSVRWHLVAEMNVSCCAHPCELLV</sequence>